<name>A0A5D0TNN3_9ACTN</name>
<feature type="transmembrane region" description="Helical" evidence="1">
    <location>
        <begin position="65"/>
        <end position="86"/>
    </location>
</feature>
<protein>
    <submittedName>
        <fullName evidence="2">Uncharacterized protein</fullName>
    </submittedName>
</protein>
<organism evidence="2 3">
    <name type="scientific">Actinomadura syzygii</name>
    <dbReference type="NCBI Taxonomy" id="1427538"/>
    <lineage>
        <taxon>Bacteria</taxon>
        <taxon>Bacillati</taxon>
        <taxon>Actinomycetota</taxon>
        <taxon>Actinomycetes</taxon>
        <taxon>Streptosporangiales</taxon>
        <taxon>Thermomonosporaceae</taxon>
        <taxon>Actinomadura</taxon>
    </lineage>
</organism>
<accession>A0A5D0TNN3</accession>
<dbReference type="EMBL" id="VSFF01000019">
    <property type="protein sequence ID" value="TYC07901.1"/>
    <property type="molecule type" value="Genomic_DNA"/>
</dbReference>
<evidence type="ECO:0000256" key="1">
    <source>
        <dbReference type="SAM" id="Phobius"/>
    </source>
</evidence>
<reference evidence="2 3" key="1">
    <citation type="submission" date="2019-08" db="EMBL/GenBank/DDBJ databases">
        <title>Actinomadura sp. nov. CYP1-5 isolated from mountain soil.</title>
        <authorList>
            <person name="Songsumanus A."/>
            <person name="Kuncharoen N."/>
            <person name="Kudo T."/>
            <person name="Yuki M."/>
            <person name="Igarashi Y."/>
            <person name="Tanasupawat S."/>
        </authorList>
    </citation>
    <scope>NUCLEOTIDE SEQUENCE [LARGE SCALE GENOMIC DNA]</scope>
    <source>
        <strain evidence="2 3">GKU157</strain>
    </source>
</reference>
<gene>
    <name evidence="2" type="ORF">FXF65_40940</name>
</gene>
<feature type="transmembrane region" description="Helical" evidence="1">
    <location>
        <begin position="39"/>
        <end position="59"/>
    </location>
</feature>
<proteinExistence type="predicted"/>
<evidence type="ECO:0000313" key="3">
    <source>
        <dbReference type="Proteomes" id="UP000322634"/>
    </source>
</evidence>
<dbReference type="Proteomes" id="UP000322634">
    <property type="component" value="Unassembled WGS sequence"/>
</dbReference>
<comment type="caution">
    <text evidence="2">The sequence shown here is derived from an EMBL/GenBank/DDBJ whole genome shotgun (WGS) entry which is preliminary data.</text>
</comment>
<dbReference type="RefSeq" id="WP_148355865.1">
    <property type="nucleotide sequence ID" value="NZ_JBHSBF010000048.1"/>
</dbReference>
<keyword evidence="3" id="KW-1185">Reference proteome</keyword>
<sequence>MDDRPYARRRPCEEAAIPGDRLGEPVRTFDGRAAARRRWAWLGLLCAASLALVPAAIVYLRDKVWWVGVPALLLSMGYAAAVGWVVGRDRPRVGGRAVVLHTGGLSIVRRRDEARYTWDELVSVTVSGVKPEPGSPTSWTFTLVADDGRVLRLGDDLPEVRTLGAAVAAEVTARIVPRLLAAVKEGETVRLGPFDLDLDGVEKEGDRLPWDAVDDVAVDNGLVTVHARKGPDLMTMAAQMPDALAFTALCHQVRDLARPS</sequence>
<evidence type="ECO:0000313" key="2">
    <source>
        <dbReference type="EMBL" id="TYC07901.1"/>
    </source>
</evidence>
<keyword evidence="1" id="KW-0812">Transmembrane</keyword>
<keyword evidence="1" id="KW-0472">Membrane</keyword>
<dbReference type="AlphaFoldDB" id="A0A5D0TNN3"/>
<dbReference type="Pfam" id="PF20226">
    <property type="entry name" value="DUF6585"/>
    <property type="match status" value="1"/>
</dbReference>
<keyword evidence="1" id="KW-1133">Transmembrane helix</keyword>
<dbReference type="InterPro" id="IPR046492">
    <property type="entry name" value="DUF6585"/>
</dbReference>
<dbReference type="OrthoDB" id="153933at2"/>